<reference evidence="1" key="1">
    <citation type="journal article" date="2017" name="Nature">
        <title>The sunflower genome provides insights into oil metabolism, flowering and Asterid evolution.</title>
        <authorList>
            <person name="Badouin H."/>
            <person name="Gouzy J."/>
            <person name="Grassa C.J."/>
            <person name="Murat F."/>
            <person name="Staton S.E."/>
            <person name="Cottret L."/>
            <person name="Lelandais-Briere C."/>
            <person name="Owens G.L."/>
            <person name="Carrere S."/>
            <person name="Mayjonade B."/>
            <person name="Legrand L."/>
            <person name="Gill N."/>
            <person name="Kane N.C."/>
            <person name="Bowers J.E."/>
            <person name="Hubner S."/>
            <person name="Bellec A."/>
            <person name="Berard A."/>
            <person name="Berges H."/>
            <person name="Blanchet N."/>
            <person name="Boniface M.C."/>
            <person name="Brunel D."/>
            <person name="Catrice O."/>
            <person name="Chaidir N."/>
            <person name="Claudel C."/>
            <person name="Donnadieu C."/>
            <person name="Faraut T."/>
            <person name="Fievet G."/>
            <person name="Helmstetter N."/>
            <person name="King M."/>
            <person name="Knapp S.J."/>
            <person name="Lai Z."/>
            <person name="Le Paslier M.C."/>
            <person name="Lippi Y."/>
            <person name="Lorenzon L."/>
            <person name="Mandel J.R."/>
            <person name="Marage G."/>
            <person name="Marchand G."/>
            <person name="Marquand E."/>
            <person name="Bret-Mestries E."/>
            <person name="Morien E."/>
            <person name="Nambeesan S."/>
            <person name="Nguyen T."/>
            <person name="Pegot-Espagnet P."/>
            <person name="Pouilly N."/>
            <person name="Raftis F."/>
            <person name="Sallet E."/>
            <person name="Schiex T."/>
            <person name="Thomas J."/>
            <person name="Vandecasteele C."/>
            <person name="Vares D."/>
            <person name="Vear F."/>
            <person name="Vautrin S."/>
            <person name="Crespi M."/>
            <person name="Mangin B."/>
            <person name="Burke J.M."/>
            <person name="Salse J."/>
            <person name="Munos S."/>
            <person name="Vincourt P."/>
            <person name="Rieseberg L.H."/>
            <person name="Langlade N.B."/>
        </authorList>
    </citation>
    <scope>NUCLEOTIDE SEQUENCE</scope>
    <source>
        <tissue evidence="1">Leaves</tissue>
    </source>
</reference>
<gene>
    <name evidence="1" type="ORF">HanXRQr2_Chr10g0438331</name>
</gene>
<dbReference type="AlphaFoldDB" id="A0A9K3HWL0"/>
<dbReference type="EMBL" id="MNCJ02000325">
    <property type="protein sequence ID" value="KAF5786228.1"/>
    <property type="molecule type" value="Genomic_DNA"/>
</dbReference>
<accession>A0A9K3HWL0</accession>
<evidence type="ECO:0000313" key="2">
    <source>
        <dbReference type="Proteomes" id="UP000215914"/>
    </source>
</evidence>
<sequence length="86" mass="9813">MHVVGHDAADWTCIETIGETARALEFVPIDLSWDCFFELLCRPIESFSSTFCCPSRSILVGPTSQRSHRTEHAMTLQFEVRCCLYL</sequence>
<protein>
    <submittedName>
        <fullName evidence="1">Uncharacterized protein</fullName>
    </submittedName>
</protein>
<reference evidence="1" key="2">
    <citation type="submission" date="2020-06" db="EMBL/GenBank/DDBJ databases">
        <title>Helianthus annuus Genome sequencing and assembly Release 2.</title>
        <authorList>
            <person name="Gouzy J."/>
            <person name="Langlade N."/>
            <person name="Munos S."/>
        </authorList>
    </citation>
    <scope>NUCLEOTIDE SEQUENCE</scope>
    <source>
        <tissue evidence="1">Leaves</tissue>
    </source>
</reference>
<proteinExistence type="predicted"/>
<evidence type="ECO:0000313" key="1">
    <source>
        <dbReference type="EMBL" id="KAF5786228.1"/>
    </source>
</evidence>
<name>A0A9K3HWL0_HELAN</name>
<organism evidence="1 2">
    <name type="scientific">Helianthus annuus</name>
    <name type="common">Common sunflower</name>
    <dbReference type="NCBI Taxonomy" id="4232"/>
    <lineage>
        <taxon>Eukaryota</taxon>
        <taxon>Viridiplantae</taxon>
        <taxon>Streptophyta</taxon>
        <taxon>Embryophyta</taxon>
        <taxon>Tracheophyta</taxon>
        <taxon>Spermatophyta</taxon>
        <taxon>Magnoliopsida</taxon>
        <taxon>eudicotyledons</taxon>
        <taxon>Gunneridae</taxon>
        <taxon>Pentapetalae</taxon>
        <taxon>asterids</taxon>
        <taxon>campanulids</taxon>
        <taxon>Asterales</taxon>
        <taxon>Asteraceae</taxon>
        <taxon>Asteroideae</taxon>
        <taxon>Heliantheae alliance</taxon>
        <taxon>Heliantheae</taxon>
        <taxon>Helianthus</taxon>
    </lineage>
</organism>
<comment type="caution">
    <text evidence="1">The sequence shown here is derived from an EMBL/GenBank/DDBJ whole genome shotgun (WGS) entry which is preliminary data.</text>
</comment>
<dbReference type="Gramene" id="mRNA:HanXRQr2_Chr10g0438331">
    <property type="protein sequence ID" value="CDS:HanXRQr2_Chr10g0438331.1"/>
    <property type="gene ID" value="HanXRQr2_Chr10g0438331"/>
</dbReference>
<dbReference type="Proteomes" id="UP000215914">
    <property type="component" value="Unassembled WGS sequence"/>
</dbReference>
<keyword evidence="2" id="KW-1185">Reference proteome</keyword>